<keyword evidence="5 8" id="KW-0472">Membrane</keyword>
<evidence type="ECO:0000256" key="5">
    <source>
        <dbReference type="ARBA" id="ARBA00023136"/>
    </source>
</evidence>
<name>A0A410DA98_9BACL</name>
<comment type="subcellular location">
    <subcellularLocation>
        <location evidence="8">Cell membrane</location>
        <topology evidence="8">Single-pass membrane protein</topology>
    </subcellularLocation>
    <text evidence="8">Colocalized with FtsZ to the nascent septal site.</text>
</comment>
<keyword evidence="6 8" id="KW-0717">Septation</keyword>
<feature type="coiled-coil region" evidence="8">
    <location>
        <begin position="383"/>
        <end position="424"/>
    </location>
</feature>
<keyword evidence="7 8" id="KW-0131">Cell cycle</keyword>
<organism evidence="9 12">
    <name type="scientific">Sporolactobacillus terrae</name>
    <dbReference type="NCBI Taxonomy" id="269673"/>
    <lineage>
        <taxon>Bacteria</taxon>
        <taxon>Bacillati</taxon>
        <taxon>Bacillota</taxon>
        <taxon>Bacilli</taxon>
        <taxon>Bacillales</taxon>
        <taxon>Sporolactobacillaceae</taxon>
        <taxon>Sporolactobacillus</taxon>
    </lineage>
</organism>
<feature type="topological domain" description="Extracellular" evidence="8">
    <location>
        <begin position="1"/>
        <end position="4"/>
    </location>
</feature>
<reference evidence="10 11" key="1">
    <citation type="submission" date="2018-01" db="EMBL/GenBank/DDBJ databases">
        <title>Complete genome sequencing of Sporolactobacillus terrae DLG3.</title>
        <authorList>
            <person name="Nam Y.-D."/>
            <person name="Kang J."/>
            <person name="Chung W.-H."/>
        </authorList>
    </citation>
    <scope>NUCLEOTIDE SEQUENCE [LARGE SCALE GENOMIC DNA]</scope>
    <source>
        <strain evidence="10 11">DLG3</strain>
    </source>
</reference>
<dbReference type="GO" id="GO:0000921">
    <property type="term" value="P:septin ring assembly"/>
    <property type="evidence" value="ECO:0007669"/>
    <property type="project" value="InterPro"/>
</dbReference>
<protein>
    <recommendedName>
        <fullName evidence="8">Septation ring formation regulator EzrA</fullName>
    </recommendedName>
</protein>
<dbReference type="RefSeq" id="WP_028976361.1">
    <property type="nucleotide sequence ID" value="NZ_AP021853.1"/>
</dbReference>
<dbReference type="GO" id="GO:0000917">
    <property type="term" value="P:division septum assembly"/>
    <property type="evidence" value="ECO:0007669"/>
    <property type="project" value="UniProtKB-KW"/>
</dbReference>
<evidence type="ECO:0000256" key="1">
    <source>
        <dbReference type="ARBA" id="ARBA00022618"/>
    </source>
</evidence>
<dbReference type="EMBL" id="AP021853">
    <property type="protein sequence ID" value="BBN99448.1"/>
    <property type="molecule type" value="Genomic_DNA"/>
</dbReference>
<dbReference type="GO" id="GO:0005886">
    <property type="term" value="C:plasma membrane"/>
    <property type="evidence" value="ECO:0007669"/>
    <property type="project" value="UniProtKB-SubCell"/>
</dbReference>
<evidence type="ECO:0000313" key="9">
    <source>
        <dbReference type="EMBL" id="BBN99448.1"/>
    </source>
</evidence>
<keyword evidence="4 8" id="KW-0175">Coiled coil</keyword>
<proteinExistence type="inferred from homology"/>
<keyword evidence="1 8" id="KW-0132">Cell division</keyword>
<sequence>MLLYVLVGLILVIVFLVGYGAWMRKRLFGEIDRVEERRVEIMNRPVAAELSKIKQLNMAGDTEEKFDQWRKDWDNIVGQSLPNLEEMLFNAEELTDKYRFHKAEQQVKETDKKIDAIQKSIDEMIKDLNLIVESEEKNRTDITPIKETFHQIKKDMITKRSRFDKTLPALEQSMKAVETQLMNYGAETENGNYLNAREILVHVREAADVLADQINRIPDLYKDLRKTIPDQMKELRQGKQEMIDDGYYLDQLQIDEQLEEMEKHRLLMETAVNKLDLDEAEDGLKGIHDQLEWLYAQLEKEAVSRQRLQELAPAIETNVTRIGTKIKNLSEETSAIQDSYHISDEDLKMHHDLSRSFQKIETVYVETQTDKQQEAFSAIYEKLETIKSDLSEMETVADEFNQKIKALRKDEMKARGQVQDLKHQLYEARQILLKSNLPGVPGSFASALQKAGEQLSAVNAQLDEKPLNMVMVQKLLEQAGQDADDVCQQTEKLVDTAKFAEEMIQYGNRYRSDDAEIDQALKKAEQHFRNYDYQSAVETAVHAIEKREPKILKRTELYENQEAN</sequence>
<keyword evidence="11" id="KW-1185">Reference proteome</keyword>
<dbReference type="Proteomes" id="UP000326951">
    <property type="component" value="Chromosome"/>
</dbReference>
<dbReference type="HAMAP" id="MF_00728">
    <property type="entry name" value="EzrA"/>
    <property type="match status" value="1"/>
</dbReference>
<evidence type="ECO:0000256" key="8">
    <source>
        <dbReference type="HAMAP-Rule" id="MF_00728"/>
    </source>
</evidence>
<dbReference type="STRING" id="1449983.GCA_000647835_00394"/>
<keyword evidence="3 8" id="KW-1133">Transmembrane helix</keyword>
<evidence type="ECO:0000256" key="2">
    <source>
        <dbReference type="ARBA" id="ARBA00022692"/>
    </source>
</evidence>
<dbReference type="GO" id="GO:0005940">
    <property type="term" value="C:septin ring"/>
    <property type="evidence" value="ECO:0007669"/>
    <property type="project" value="InterPro"/>
</dbReference>
<reference evidence="9 12" key="2">
    <citation type="submission" date="2019-09" db="EMBL/GenBank/DDBJ databases">
        <title>Complete genome sequence of Sporolactobacillus terrae 70-3.</title>
        <authorList>
            <person name="Tanaka N."/>
            <person name="Shiwa Y."/>
            <person name="Fujita N."/>
            <person name="Tanasupawat S."/>
        </authorList>
    </citation>
    <scope>NUCLEOTIDE SEQUENCE [LARGE SCALE GENOMIC DNA]</scope>
    <source>
        <strain evidence="9 12">70-3</strain>
    </source>
</reference>
<evidence type="ECO:0000313" key="12">
    <source>
        <dbReference type="Proteomes" id="UP000326951"/>
    </source>
</evidence>
<comment type="function">
    <text evidence="8">Negative regulator of FtsZ ring formation; modulates the frequency and position of FtsZ ring formation. Inhibits FtsZ ring formation at polar sites. Interacts either with FtsZ or with one of its binding partners to promote depolymerization.</text>
</comment>
<dbReference type="Proteomes" id="UP000285882">
    <property type="component" value="Chromosome"/>
</dbReference>
<dbReference type="EMBL" id="CP025688">
    <property type="protein sequence ID" value="QAA23038.1"/>
    <property type="molecule type" value="Genomic_DNA"/>
</dbReference>
<dbReference type="AlphaFoldDB" id="A0A410DA98"/>
<dbReference type="NCBIfam" id="NF003413">
    <property type="entry name" value="PRK04778.1-7"/>
    <property type="match status" value="1"/>
</dbReference>
<feature type="topological domain" description="Cytoplasmic" evidence="8">
    <location>
        <begin position="24"/>
        <end position="564"/>
    </location>
</feature>
<keyword evidence="2 8" id="KW-0812">Transmembrane</keyword>
<gene>
    <name evidence="8 9" type="primary">ezrA</name>
    <name evidence="10" type="ORF">C0674_10595</name>
    <name evidence="9" type="ORF">St703_21530</name>
</gene>
<dbReference type="InterPro" id="IPR010379">
    <property type="entry name" value="EzrA"/>
</dbReference>
<comment type="similarity">
    <text evidence="8">Belongs to the EzrA family.</text>
</comment>
<evidence type="ECO:0000256" key="4">
    <source>
        <dbReference type="ARBA" id="ARBA00023054"/>
    </source>
</evidence>
<feature type="coiled-coil region" evidence="8">
    <location>
        <begin position="84"/>
        <end position="127"/>
    </location>
</feature>
<evidence type="ECO:0000256" key="6">
    <source>
        <dbReference type="ARBA" id="ARBA00023210"/>
    </source>
</evidence>
<keyword evidence="8" id="KW-1003">Cell membrane</keyword>
<evidence type="ECO:0000256" key="7">
    <source>
        <dbReference type="ARBA" id="ARBA00023306"/>
    </source>
</evidence>
<dbReference type="Pfam" id="PF06160">
    <property type="entry name" value="EzrA"/>
    <property type="match status" value="1"/>
</dbReference>
<evidence type="ECO:0000313" key="11">
    <source>
        <dbReference type="Proteomes" id="UP000285882"/>
    </source>
</evidence>
<evidence type="ECO:0000313" key="10">
    <source>
        <dbReference type="EMBL" id="QAA23038.1"/>
    </source>
</evidence>
<evidence type="ECO:0000256" key="3">
    <source>
        <dbReference type="ARBA" id="ARBA00022989"/>
    </source>
</evidence>
<accession>A0A410DA98</accession>